<sequence>MGINKTELTWVRAVQDTGSSDALEQLVAKYQPMIQATINRFYLRMFDQDDWQQEARIVCYETCLLYETQRNCQFGAFYKLRFDHHVRNLVRHELAIKRQSNRQNISLEEMMITETFPNGFAPAQRETHALPEFDLPDYLALLSNFEFESFQVVLNLRSEQDVCHEYNCDQIQIKRAIARCHKKLRLYLAVG</sequence>
<keyword evidence="2" id="KW-1185">Reference proteome</keyword>
<dbReference type="PATRIC" id="fig|1423738.3.peg.1567"/>
<evidence type="ECO:0000313" key="1">
    <source>
        <dbReference type="EMBL" id="KRM79375.1"/>
    </source>
</evidence>
<evidence type="ECO:0008006" key="3">
    <source>
        <dbReference type="Google" id="ProtNLM"/>
    </source>
</evidence>
<reference evidence="1 2" key="1">
    <citation type="journal article" date="2015" name="Genome Announc.">
        <title>Expanding the biotechnology potential of lactobacilli through comparative genomics of 213 strains and associated genera.</title>
        <authorList>
            <person name="Sun Z."/>
            <person name="Harris H.M."/>
            <person name="McCann A."/>
            <person name="Guo C."/>
            <person name="Argimon S."/>
            <person name="Zhang W."/>
            <person name="Yang X."/>
            <person name="Jeffery I.B."/>
            <person name="Cooney J.C."/>
            <person name="Kagawa T.F."/>
            <person name="Liu W."/>
            <person name="Song Y."/>
            <person name="Salvetti E."/>
            <person name="Wrobel A."/>
            <person name="Rasinkangas P."/>
            <person name="Parkhill J."/>
            <person name="Rea M.C."/>
            <person name="O'Sullivan O."/>
            <person name="Ritari J."/>
            <person name="Douillard F.P."/>
            <person name="Paul Ross R."/>
            <person name="Yang R."/>
            <person name="Briner A.E."/>
            <person name="Felis G.E."/>
            <person name="de Vos W.M."/>
            <person name="Barrangou R."/>
            <person name="Klaenhammer T.R."/>
            <person name="Caufield P.W."/>
            <person name="Cui Y."/>
            <person name="Zhang H."/>
            <person name="O'Toole P.W."/>
        </authorList>
    </citation>
    <scope>NUCLEOTIDE SEQUENCE [LARGE SCALE GENOMIC DNA]</scope>
    <source>
        <strain evidence="1 2">DSM 20335</strain>
    </source>
</reference>
<dbReference type="OrthoDB" id="1767844at2"/>
<dbReference type="STRING" id="1423738.FC84_GL001550"/>
<accession>A0A0R2BIP8</accession>
<dbReference type="EMBL" id="AYYK01000004">
    <property type="protein sequence ID" value="KRM79375.1"/>
    <property type="molecule type" value="Genomic_DNA"/>
</dbReference>
<name>A0A0R2BIP8_9LACO</name>
<gene>
    <name evidence="1" type="ORF">FC84_GL001550</name>
</gene>
<dbReference type="SUPFAM" id="SSF88946">
    <property type="entry name" value="Sigma2 domain of RNA polymerase sigma factors"/>
    <property type="match status" value="1"/>
</dbReference>
<evidence type="ECO:0000313" key="2">
    <source>
        <dbReference type="Proteomes" id="UP000051813"/>
    </source>
</evidence>
<dbReference type="InterPro" id="IPR013325">
    <property type="entry name" value="RNA_pol_sigma_r2"/>
</dbReference>
<dbReference type="GO" id="GO:0003700">
    <property type="term" value="F:DNA-binding transcription factor activity"/>
    <property type="evidence" value="ECO:0007669"/>
    <property type="project" value="InterPro"/>
</dbReference>
<dbReference type="GO" id="GO:0006352">
    <property type="term" value="P:DNA-templated transcription initiation"/>
    <property type="evidence" value="ECO:0007669"/>
    <property type="project" value="InterPro"/>
</dbReference>
<proteinExistence type="predicted"/>
<comment type="caution">
    <text evidence="1">The sequence shown here is derived from an EMBL/GenBank/DDBJ whole genome shotgun (WGS) entry which is preliminary data.</text>
</comment>
<dbReference type="AlphaFoldDB" id="A0A0R2BIP8"/>
<dbReference type="RefSeq" id="WP_057755541.1">
    <property type="nucleotide sequence ID" value="NZ_AYYK01000004.1"/>
</dbReference>
<dbReference type="Proteomes" id="UP000051813">
    <property type="component" value="Unassembled WGS sequence"/>
</dbReference>
<organism evidence="1 2">
    <name type="scientific">Lapidilactobacillus dextrinicus DSM 20335</name>
    <dbReference type="NCBI Taxonomy" id="1423738"/>
    <lineage>
        <taxon>Bacteria</taxon>
        <taxon>Bacillati</taxon>
        <taxon>Bacillota</taxon>
        <taxon>Bacilli</taxon>
        <taxon>Lactobacillales</taxon>
        <taxon>Lactobacillaceae</taxon>
        <taxon>Lapidilactobacillus</taxon>
    </lineage>
</organism>
<protein>
    <recommendedName>
        <fullName evidence="3">ComX</fullName>
    </recommendedName>
</protein>